<evidence type="ECO:0000256" key="8">
    <source>
        <dbReference type="SAM" id="MobiDB-lite"/>
    </source>
</evidence>
<reference evidence="12" key="1">
    <citation type="submission" date="2009-11" db="EMBL/GenBank/DDBJ databases">
        <authorList>
            <consortium name="Porcine genome sequencing project"/>
        </authorList>
    </citation>
    <scope>NUCLEOTIDE SEQUENCE [LARGE SCALE GENOMIC DNA]</scope>
    <source>
        <strain evidence="12">Duroc</strain>
    </source>
</reference>
<dbReference type="KEGG" id="ssc:100622765"/>
<keyword evidence="4" id="KW-0863">Zinc-finger</keyword>
<dbReference type="Ensembl" id="ENSSSCT00000067046.2">
    <property type="protein sequence ID" value="ENSSSCP00000061916.1"/>
    <property type="gene ID" value="ENSSSCG00000045673.2"/>
</dbReference>
<dbReference type="AlphaFoldDB" id="A0A5G2QUS0"/>
<dbReference type="GO" id="GO:0008270">
    <property type="term" value="F:zinc ion binding"/>
    <property type="evidence" value="ECO:0007669"/>
    <property type="project" value="UniProtKB-KW"/>
</dbReference>
<name>A0A5G2QUS0_PIG</name>
<reference evidence="11" key="4">
    <citation type="submission" date="2025-09" db="UniProtKB">
        <authorList>
            <consortium name="Ensembl"/>
        </authorList>
    </citation>
    <scope>IDENTIFICATION</scope>
</reference>
<dbReference type="Bgee" id="ENSSSCG00000045673">
    <property type="expression patterns" value="Expressed in liver and 12 other cell types or tissues"/>
</dbReference>
<evidence type="ECO:0000256" key="2">
    <source>
        <dbReference type="ARBA" id="ARBA00022692"/>
    </source>
</evidence>
<dbReference type="InParanoid" id="A0A5G2QUS0"/>
<keyword evidence="6 9" id="KW-1133">Transmembrane helix</keyword>
<dbReference type="InterPro" id="IPR027377">
    <property type="entry name" value="ZAR1/RTP1-5-like_Znf-3CxxC"/>
</dbReference>
<dbReference type="GeneID" id="100622765"/>
<dbReference type="OrthoDB" id="8121437at2759"/>
<evidence type="ECO:0000313" key="12">
    <source>
        <dbReference type="Proteomes" id="UP000008227"/>
    </source>
</evidence>
<evidence type="ECO:0000256" key="7">
    <source>
        <dbReference type="ARBA" id="ARBA00023136"/>
    </source>
</evidence>
<dbReference type="RefSeq" id="XP_003358456.1">
    <property type="nucleotide sequence ID" value="XM_003358408.5"/>
</dbReference>
<evidence type="ECO:0000256" key="9">
    <source>
        <dbReference type="SAM" id="Phobius"/>
    </source>
</evidence>
<dbReference type="ExpressionAtlas" id="A0A5G2QUS0">
    <property type="expression patterns" value="baseline and differential"/>
</dbReference>
<reference evidence="11" key="2">
    <citation type="journal article" date="2020" name="Gigascience">
        <title>An improved pig reference genome sequence to enable pig genetics and genomics research.</title>
        <authorList>
            <person name="Warr A."/>
            <person name="Affara N."/>
            <person name="Aken B."/>
            <person name="Beiki H."/>
            <person name="Bickhart D.M."/>
            <person name="Billis K."/>
            <person name="Chow W."/>
            <person name="Eory L."/>
            <person name="Finlayson H.A."/>
            <person name="Flicek P."/>
            <person name="Giron C.G."/>
            <person name="Griffin D.K."/>
            <person name="Hall R."/>
            <person name="Hannum G."/>
            <person name="Hourlier T."/>
            <person name="Howe K."/>
            <person name="Hume D.A."/>
            <person name="Izuogu O."/>
            <person name="Kim K."/>
            <person name="Koren S."/>
            <person name="Liu H."/>
            <person name="Manchanda N."/>
            <person name="Martin F.J."/>
            <person name="Nonneman D.J."/>
            <person name="O'Connor R.E."/>
            <person name="Phillippy A.M."/>
            <person name="Rohrer G.A."/>
            <person name="Rosen B.D."/>
            <person name="Rund L.A."/>
            <person name="Sargent C.A."/>
            <person name="Schook L.B."/>
            <person name="Schroeder S.G."/>
            <person name="Schwartz A.S."/>
            <person name="Skinner B.M."/>
            <person name="Talbot R."/>
            <person name="Tseng E."/>
            <person name="Tuggle C.K."/>
            <person name="Watson M."/>
            <person name="Smith T.P.L."/>
            <person name="Archibald A.L."/>
        </authorList>
    </citation>
    <scope>NUCLEOTIDE SEQUENCE [LARGE SCALE GENOMIC DNA]</scope>
    <source>
        <strain evidence="11">Duroc</strain>
    </source>
</reference>
<keyword evidence="7 9" id="KW-0472">Membrane</keyword>
<evidence type="ECO:0000256" key="3">
    <source>
        <dbReference type="ARBA" id="ARBA00022723"/>
    </source>
</evidence>
<dbReference type="FunCoup" id="A0A5G2QUS0">
    <property type="interactions" value="74"/>
</dbReference>
<feature type="compositionally biased region" description="Polar residues" evidence="8">
    <location>
        <begin position="223"/>
        <end position="308"/>
    </location>
</feature>
<dbReference type="Proteomes" id="UP000008227">
    <property type="component" value="Chromosome 13"/>
</dbReference>
<comment type="subcellular location">
    <subcellularLocation>
        <location evidence="1">Membrane</location>
        <topology evidence="1">Single-pass membrane protein</topology>
    </subcellularLocation>
</comment>
<keyword evidence="12" id="KW-1185">Reference proteome</keyword>
<evidence type="ECO:0000313" key="11">
    <source>
        <dbReference type="Ensembl" id="ENSSSCP00000061916.1"/>
    </source>
</evidence>
<dbReference type="STRING" id="9823.ENSSSCP00000061916"/>
<sequence length="361" mass="41042">MAMGQNTEVWKQVFQELIQEVKPWHMWTLILDRSLLPNILKPGWTQYQQWAFARFQCSSCSQNWASSQVQVLFHMHWSEGESRGQVKMRIFSQRCKKCSQSSFEVPKFTEENISRILNNLVLRILKKCYGEGFKLVEIPIIKEVSLEGPHDSDNCEACLQGFCIQSGLGLATQAPMSPSLPTISSPPVEIAIQMPSPTRSSTTEDAVKKKKVIPRPWFPEATQAESLPTSWSPRADTNSQNQRADISSQSPRADTNSSQSQRVDISSQNLRAKTNSQSPRRKTNSQSPRAKTKSQSPRTDTSSQRWRANTYLQVERRVQDSLSREVYYSHTAQTFRSRNLGCCCCLILIIIVIVIVIKITI</sequence>
<dbReference type="GO" id="GO:0051205">
    <property type="term" value="P:protein insertion into membrane"/>
    <property type="evidence" value="ECO:0000318"/>
    <property type="project" value="GO_Central"/>
</dbReference>
<dbReference type="GO" id="GO:0005737">
    <property type="term" value="C:cytoplasm"/>
    <property type="evidence" value="ECO:0000318"/>
    <property type="project" value="GO_Central"/>
</dbReference>
<dbReference type="GO" id="GO:0031849">
    <property type="term" value="F:olfactory receptor binding"/>
    <property type="evidence" value="ECO:0000318"/>
    <property type="project" value="GO_Central"/>
</dbReference>
<evidence type="ECO:0000256" key="4">
    <source>
        <dbReference type="ARBA" id="ARBA00022771"/>
    </source>
</evidence>
<reference evidence="11" key="3">
    <citation type="submission" date="2025-08" db="UniProtKB">
        <authorList>
            <consortium name="Ensembl"/>
        </authorList>
    </citation>
    <scope>IDENTIFICATION</scope>
</reference>
<dbReference type="Pfam" id="PF13695">
    <property type="entry name" value="Zn_ribbon_3CxxC"/>
    <property type="match status" value="1"/>
</dbReference>
<keyword evidence="5" id="KW-0862">Zinc</keyword>
<evidence type="ECO:0000256" key="5">
    <source>
        <dbReference type="ARBA" id="ARBA00022833"/>
    </source>
</evidence>
<dbReference type="PANTHER" id="PTHR14402">
    <property type="entry name" value="RECEPTOR TRANSPORTING PROTEIN"/>
    <property type="match status" value="1"/>
</dbReference>
<dbReference type="GeneTree" id="ENSGT00940000162454"/>
<protein>
    <submittedName>
        <fullName evidence="11">Receptor transporter protein 3</fullName>
    </submittedName>
</protein>
<accession>A0A5G2QUS0</accession>
<dbReference type="CTD" id="83597"/>
<feature type="domain" description="3CxxC-type" evidence="10">
    <location>
        <begin position="50"/>
        <end position="161"/>
    </location>
</feature>
<dbReference type="GO" id="GO:0001580">
    <property type="term" value="P:detection of chemical stimulus involved in sensory perception of bitter taste"/>
    <property type="evidence" value="ECO:0000318"/>
    <property type="project" value="GO_Central"/>
</dbReference>
<evidence type="ECO:0000259" key="10">
    <source>
        <dbReference type="SMART" id="SM01328"/>
    </source>
</evidence>
<dbReference type="PANTHER" id="PTHR14402:SF9">
    <property type="entry name" value="RECEPTOR-TRANSPORTING PROTEIN 3"/>
    <property type="match status" value="1"/>
</dbReference>
<dbReference type="SMART" id="SM01328">
    <property type="entry name" value="zf-3CxxC"/>
    <property type="match status" value="1"/>
</dbReference>
<feature type="region of interest" description="Disordered" evidence="8">
    <location>
        <begin position="194"/>
        <end position="308"/>
    </location>
</feature>
<evidence type="ECO:0000256" key="6">
    <source>
        <dbReference type="ARBA" id="ARBA00022989"/>
    </source>
</evidence>
<proteinExistence type="predicted"/>
<dbReference type="InterPro" id="IPR026096">
    <property type="entry name" value="R-trans_p"/>
</dbReference>
<keyword evidence="3" id="KW-0479">Metal-binding</keyword>
<dbReference type="GO" id="GO:0006612">
    <property type="term" value="P:protein targeting to membrane"/>
    <property type="evidence" value="ECO:0000318"/>
    <property type="project" value="GO_Central"/>
</dbReference>
<dbReference type="GO" id="GO:0016020">
    <property type="term" value="C:membrane"/>
    <property type="evidence" value="ECO:0007669"/>
    <property type="project" value="UniProtKB-SubCell"/>
</dbReference>
<organism evidence="11 12">
    <name type="scientific">Sus scrofa</name>
    <name type="common">Pig</name>
    <dbReference type="NCBI Taxonomy" id="9823"/>
    <lineage>
        <taxon>Eukaryota</taxon>
        <taxon>Metazoa</taxon>
        <taxon>Chordata</taxon>
        <taxon>Craniata</taxon>
        <taxon>Vertebrata</taxon>
        <taxon>Euteleostomi</taxon>
        <taxon>Mammalia</taxon>
        <taxon>Eutheria</taxon>
        <taxon>Laurasiatheria</taxon>
        <taxon>Artiodactyla</taxon>
        <taxon>Suina</taxon>
        <taxon>Suidae</taxon>
        <taxon>Sus</taxon>
    </lineage>
</organism>
<feature type="compositionally biased region" description="Polar residues" evidence="8">
    <location>
        <begin position="195"/>
        <end position="204"/>
    </location>
</feature>
<feature type="transmembrane region" description="Helical" evidence="9">
    <location>
        <begin position="338"/>
        <end position="357"/>
    </location>
</feature>
<keyword evidence="2 9" id="KW-0812">Transmembrane</keyword>
<evidence type="ECO:0000256" key="1">
    <source>
        <dbReference type="ARBA" id="ARBA00004167"/>
    </source>
</evidence>
<gene>
    <name evidence="11" type="primary">RTP3</name>
</gene>